<dbReference type="Proteomes" id="UP000838763">
    <property type="component" value="Unassembled WGS sequence"/>
</dbReference>
<feature type="region of interest" description="Disordered" evidence="1">
    <location>
        <begin position="1"/>
        <end position="21"/>
    </location>
</feature>
<evidence type="ECO:0000313" key="3">
    <source>
        <dbReference type="Proteomes" id="UP000838763"/>
    </source>
</evidence>
<gene>
    <name evidence="2" type="ORF">PPNO1_LOCUS9164</name>
</gene>
<dbReference type="EMBL" id="CALLCH030000020">
    <property type="protein sequence ID" value="CAI4219611.1"/>
    <property type="molecule type" value="Genomic_DNA"/>
</dbReference>
<proteinExistence type="predicted"/>
<sequence>MVPCREGTVRDFLPSGQNKDTPEGIKDEVVVALTDNEVVLFDASLAHRVLDSKSFYFRDIARINPPSNDHGTAMVSMALPVGPRSKFKTVRQKAVDDASPCPSPTPKKAISTKLDHPNGSSPNPFFHIGAARSASDSGSRGNFLKTSPPASGSIRQQQQQRGGDELDKVRVFFEELTPSGWGFRSKFDPGKF</sequence>
<dbReference type="OrthoDB" id="5093543at2759"/>
<feature type="compositionally biased region" description="Polar residues" evidence="1">
    <location>
        <begin position="144"/>
        <end position="154"/>
    </location>
</feature>
<keyword evidence="3" id="KW-1185">Reference proteome</keyword>
<reference evidence="2" key="1">
    <citation type="submission" date="2022-11" db="EMBL/GenBank/DDBJ databases">
        <authorList>
            <person name="Scott C."/>
            <person name="Bruce N."/>
        </authorList>
    </citation>
    <scope>NUCLEOTIDE SEQUENCE</scope>
</reference>
<name>A0A9P1MF06_9PEZI</name>
<evidence type="ECO:0000256" key="1">
    <source>
        <dbReference type="SAM" id="MobiDB-lite"/>
    </source>
</evidence>
<comment type="caution">
    <text evidence="2">The sequence shown here is derived from an EMBL/GenBank/DDBJ whole genome shotgun (WGS) entry which is preliminary data.</text>
</comment>
<dbReference type="AlphaFoldDB" id="A0A9P1MF06"/>
<accession>A0A9P1MF06</accession>
<feature type="compositionally biased region" description="Low complexity" evidence="1">
    <location>
        <begin position="129"/>
        <end position="141"/>
    </location>
</feature>
<organism evidence="2 3">
    <name type="scientific">Parascedosporium putredinis</name>
    <dbReference type="NCBI Taxonomy" id="1442378"/>
    <lineage>
        <taxon>Eukaryota</taxon>
        <taxon>Fungi</taxon>
        <taxon>Dikarya</taxon>
        <taxon>Ascomycota</taxon>
        <taxon>Pezizomycotina</taxon>
        <taxon>Sordariomycetes</taxon>
        <taxon>Hypocreomycetidae</taxon>
        <taxon>Microascales</taxon>
        <taxon>Microascaceae</taxon>
        <taxon>Parascedosporium</taxon>
    </lineage>
</organism>
<evidence type="ECO:0000313" key="2">
    <source>
        <dbReference type="EMBL" id="CAI4219611.1"/>
    </source>
</evidence>
<protein>
    <submittedName>
        <fullName evidence="2">Uncharacterized protein</fullName>
    </submittedName>
</protein>
<feature type="region of interest" description="Disordered" evidence="1">
    <location>
        <begin position="95"/>
        <end position="167"/>
    </location>
</feature>